<dbReference type="EMBL" id="CAVMJV010000040">
    <property type="protein sequence ID" value="CAK5080083.1"/>
    <property type="molecule type" value="Genomic_DNA"/>
</dbReference>
<protein>
    <submittedName>
        <fullName evidence="1">Uncharacterized protein</fullName>
    </submittedName>
</protein>
<accession>A0ACB0ZMG7</accession>
<proteinExistence type="predicted"/>
<name>A0ACB0ZMG7_MELEN</name>
<organism evidence="1 2">
    <name type="scientific">Meloidogyne enterolobii</name>
    <name type="common">Root-knot nematode worm</name>
    <name type="synonym">Meloidogyne mayaguensis</name>
    <dbReference type="NCBI Taxonomy" id="390850"/>
    <lineage>
        <taxon>Eukaryota</taxon>
        <taxon>Metazoa</taxon>
        <taxon>Ecdysozoa</taxon>
        <taxon>Nematoda</taxon>
        <taxon>Chromadorea</taxon>
        <taxon>Rhabditida</taxon>
        <taxon>Tylenchina</taxon>
        <taxon>Tylenchomorpha</taxon>
        <taxon>Tylenchoidea</taxon>
        <taxon>Meloidogynidae</taxon>
        <taxon>Meloidogyninae</taxon>
        <taxon>Meloidogyne</taxon>
    </lineage>
</organism>
<gene>
    <name evidence="1" type="ORF">MENTE1834_LOCUS27237</name>
</gene>
<evidence type="ECO:0000313" key="2">
    <source>
        <dbReference type="Proteomes" id="UP001497535"/>
    </source>
</evidence>
<comment type="caution">
    <text evidence="1">The sequence shown here is derived from an EMBL/GenBank/DDBJ whole genome shotgun (WGS) entry which is preliminary data.</text>
</comment>
<evidence type="ECO:0000313" key="1">
    <source>
        <dbReference type="EMBL" id="CAK5080083.1"/>
    </source>
</evidence>
<keyword evidence="2" id="KW-1185">Reference proteome</keyword>
<reference evidence="1" key="1">
    <citation type="submission" date="2023-11" db="EMBL/GenBank/DDBJ databases">
        <authorList>
            <person name="Poullet M."/>
        </authorList>
    </citation>
    <scope>NUCLEOTIDE SEQUENCE</scope>
    <source>
        <strain evidence="1">E1834</strain>
    </source>
</reference>
<sequence length="95" mass="10893">MLAIRGYFHSKGESQRNICLIPVSAHGTNPATAHMANFKVVPVESDKHGNINFRDLSDKCERFSNELACAMITYPVRLFFFKINLSTLNYFYFIL</sequence>
<dbReference type="Proteomes" id="UP001497535">
    <property type="component" value="Unassembled WGS sequence"/>
</dbReference>